<dbReference type="SUPFAM" id="SSF88659">
    <property type="entry name" value="Sigma3 and sigma4 domains of RNA polymerase sigma factors"/>
    <property type="match status" value="1"/>
</dbReference>
<comment type="caution">
    <text evidence="7">The sequence shown here is derived from an EMBL/GenBank/DDBJ whole genome shotgun (WGS) entry which is preliminary data.</text>
</comment>
<dbReference type="InterPro" id="IPR013324">
    <property type="entry name" value="RNA_pol_sigma_r3/r4-like"/>
</dbReference>
<reference evidence="7 8" key="1">
    <citation type="submission" date="2020-09" db="EMBL/GenBank/DDBJ databases">
        <title>Draft genome of Gelidibacter salicanalis PAMC21136.</title>
        <authorList>
            <person name="Park H."/>
        </authorList>
    </citation>
    <scope>NUCLEOTIDE SEQUENCE [LARGE SCALE GENOMIC DNA]</scope>
    <source>
        <strain evidence="7 8">PAMC21136</strain>
    </source>
</reference>
<gene>
    <name evidence="7" type="ORF">JEM65_19865</name>
</gene>
<dbReference type="InterPro" id="IPR013325">
    <property type="entry name" value="RNA_pol_sigma_r2"/>
</dbReference>
<dbReference type="EMBL" id="JAEHJZ010000057">
    <property type="protein sequence ID" value="MBJ7882896.1"/>
    <property type="molecule type" value="Genomic_DNA"/>
</dbReference>
<keyword evidence="4" id="KW-0804">Transcription</keyword>
<evidence type="ECO:0000256" key="3">
    <source>
        <dbReference type="ARBA" id="ARBA00023082"/>
    </source>
</evidence>
<evidence type="ECO:0000256" key="1">
    <source>
        <dbReference type="ARBA" id="ARBA00010641"/>
    </source>
</evidence>
<evidence type="ECO:0000313" key="8">
    <source>
        <dbReference type="Proteomes" id="UP000662373"/>
    </source>
</evidence>
<dbReference type="InterPro" id="IPR007627">
    <property type="entry name" value="RNA_pol_sigma70_r2"/>
</dbReference>
<dbReference type="Proteomes" id="UP000662373">
    <property type="component" value="Unassembled WGS sequence"/>
</dbReference>
<evidence type="ECO:0000259" key="6">
    <source>
        <dbReference type="Pfam" id="PF08281"/>
    </source>
</evidence>
<feature type="domain" description="RNA polymerase sigma factor 70 region 4 type 2" evidence="6">
    <location>
        <begin position="139"/>
        <end position="189"/>
    </location>
</feature>
<sequence>MEAINLSTSNSNKIAEAELIKRILSGEKELYEILVRRHNQKLFRVVRSYLKDEAEIADIMQNSYIKAFTKLQQFKLEASFSTWLIRIGINEALARLRETGKVYHMSELTERLNKNSILELPDHKQLNPQQKMIYNEAKQLLENAIDQLDTKYRVVYMMREIEGMGLQDIATALELTLANVKVRLHRSKDLLKNKLFELSSDKDIFEFGNSKCDRITEYVMKNI</sequence>
<evidence type="ECO:0000256" key="2">
    <source>
        <dbReference type="ARBA" id="ARBA00023015"/>
    </source>
</evidence>
<dbReference type="Gene3D" id="1.10.1740.10">
    <property type="match status" value="1"/>
</dbReference>
<keyword evidence="2" id="KW-0805">Transcription regulation</keyword>
<dbReference type="PANTHER" id="PTHR43133">
    <property type="entry name" value="RNA POLYMERASE ECF-TYPE SIGMA FACTO"/>
    <property type="match status" value="1"/>
</dbReference>
<keyword evidence="8" id="KW-1185">Reference proteome</keyword>
<dbReference type="InterPro" id="IPR036388">
    <property type="entry name" value="WH-like_DNA-bd_sf"/>
</dbReference>
<dbReference type="Pfam" id="PF04542">
    <property type="entry name" value="Sigma70_r2"/>
    <property type="match status" value="1"/>
</dbReference>
<evidence type="ECO:0000256" key="4">
    <source>
        <dbReference type="ARBA" id="ARBA00023163"/>
    </source>
</evidence>
<dbReference type="AlphaFoldDB" id="A0A934KX35"/>
<protein>
    <submittedName>
        <fullName evidence="7">RNA polymerase sigma factor</fullName>
    </submittedName>
</protein>
<dbReference type="SUPFAM" id="SSF88946">
    <property type="entry name" value="Sigma2 domain of RNA polymerase sigma factors"/>
    <property type="match status" value="1"/>
</dbReference>
<dbReference type="GO" id="GO:0016987">
    <property type="term" value="F:sigma factor activity"/>
    <property type="evidence" value="ECO:0007669"/>
    <property type="project" value="UniProtKB-KW"/>
</dbReference>
<feature type="domain" description="RNA polymerase sigma-70 region 2" evidence="5">
    <location>
        <begin position="34"/>
        <end position="100"/>
    </location>
</feature>
<organism evidence="7 8">
    <name type="scientific">Gelidibacter salicanalis</name>
    <dbReference type="NCBI Taxonomy" id="291193"/>
    <lineage>
        <taxon>Bacteria</taxon>
        <taxon>Pseudomonadati</taxon>
        <taxon>Bacteroidota</taxon>
        <taxon>Flavobacteriia</taxon>
        <taxon>Flavobacteriales</taxon>
        <taxon>Flavobacteriaceae</taxon>
        <taxon>Gelidibacter</taxon>
    </lineage>
</organism>
<name>A0A934KX35_9FLAO</name>
<dbReference type="CDD" id="cd06171">
    <property type="entry name" value="Sigma70_r4"/>
    <property type="match status" value="1"/>
</dbReference>
<dbReference type="InterPro" id="IPR013249">
    <property type="entry name" value="RNA_pol_sigma70_r4_t2"/>
</dbReference>
<dbReference type="InterPro" id="IPR014284">
    <property type="entry name" value="RNA_pol_sigma-70_dom"/>
</dbReference>
<dbReference type="Pfam" id="PF08281">
    <property type="entry name" value="Sigma70_r4_2"/>
    <property type="match status" value="1"/>
</dbReference>
<dbReference type="InterPro" id="IPR039425">
    <property type="entry name" value="RNA_pol_sigma-70-like"/>
</dbReference>
<dbReference type="GO" id="GO:0006352">
    <property type="term" value="P:DNA-templated transcription initiation"/>
    <property type="evidence" value="ECO:0007669"/>
    <property type="project" value="InterPro"/>
</dbReference>
<evidence type="ECO:0000259" key="5">
    <source>
        <dbReference type="Pfam" id="PF04542"/>
    </source>
</evidence>
<proteinExistence type="inferred from homology"/>
<accession>A0A934KX35</accession>
<dbReference type="PANTHER" id="PTHR43133:SF51">
    <property type="entry name" value="RNA POLYMERASE SIGMA FACTOR"/>
    <property type="match status" value="1"/>
</dbReference>
<dbReference type="NCBIfam" id="NF008888">
    <property type="entry name" value="PRK11922.1"/>
    <property type="match status" value="1"/>
</dbReference>
<dbReference type="Gene3D" id="1.10.10.10">
    <property type="entry name" value="Winged helix-like DNA-binding domain superfamily/Winged helix DNA-binding domain"/>
    <property type="match status" value="1"/>
</dbReference>
<comment type="similarity">
    <text evidence="1">Belongs to the sigma-70 factor family. ECF subfamily.</text>
</comment>
<dbReference type="GO" id="GO:0003677">
    <property type="term" value="F:DNA binding"/>
    <property type="evidence" value="ECO:0007669"/>
    <property type="project" value="InterPro"/>
</dbReference>
<keyword evidence="3" id="KW-0731">Sigma factor</keyword>
<evidence type="ECO:0000313" key="7">
    <source>
        <dbReference type="EMBL" id="MBJ7882896.1"/>
    </source>
</evidence>
<dbReference type="NCBIfam" id="TIGR02937">
    <property type="entry name" value="sigma70-ECF"/>
    <property type="match status" value="1"/>
</dbReference>
<dbReference type="RefSeq" id="WP_199603318.1">
    <property type="nucleotide sequence ID" value="NZ_JAEHJZ010000057.1"/>
</dbReference>